<feature type="domain" description="Pyrroline-5-carboxylate reductase catalytic N-terminal" evidence="2">
    <location>
        <begin position="4"/>
        <end position="82"/>
    </location>
</feature>
<evidence type="ECO:0000256" key="1">
    <source>
        <dbReference type="ARBA" id="ARBA00023002"/>
    </source>
</evidence>
<dbReference type="Pfam" id="PF03807">
    <property type="entry name" value="F420_oxidored"/>
    <property type="match status" value="1"/>
</dbReference>
<dbReference type="InterPro" id="IPR028939">
    <property type="entry name" value="P5C_Rdtase_cat_N"/>
</dbReference>
<dbReference type="PANTHER" id="PTHR14239">
    <property type="entry name" value="DUDULIN-RELATED"/>
    <property type="match status" value="1"/>
</dbReference>
<dbReference type="Proteomes" id="UP000267164">
    <property type="component" value="Chromosome"/>
</dbReference>
<dbReference type="PANTHER" id="PTHR14239:SF10">
    <property type="entry name" value="REDUCTASE"/>
    <property type="match status" value="1"/>
</dbReference>
<dbReference type="SUPFAM" id="SSF51735">
    <property type="entry name" value="NAD(P)-binding Rossmann-fold domains"/>
    <property type="match status" value="1"/>
</dbReference>
<dbReference type="GO" id="GO:0016491">
    <property type="term" value="F:oxidoreductase activity"/>
    <property type="evidence" value="ECO:0007669"/>
    <property type="project" value="UniProtKB-KW"/>
</dbReference>
<accession>A0A386ZID2</accession>
<dbReference type="InterPro" id="IPR036291">
    <property type="entry name" value="NAD(P)-bd_dom_sf"/>
</dbReference>
<dbReference type="EMBL" id="CP032568">
    <property type="protein sequence ID" value="AYF77308.1"/>
    <property type="molecule type" value="Genomic_DNA"/>
</dbReference>
<evidence type="ECO:0000259" key="2">
    <source>
        <dbReference type="Pfam" id="PF03807"/>
    </source>
</evidence>
<gene>
    <name evidence="3" type="ORF">D7D52_29720</name>
</gene>
<dbReference type="Gene3D" id="3.40.50.720">
    <property type="entry name" value="NAD(P)-binding Rossmann-like Domain"/>
    <property type="match status" value="1"/>
</dbReference>
<dbReference type="AlphaFoldDB" id="A0A386ZID2"/>
<reference evidence="3 4" key="1">
    <citation type="submission" date="2018-09" db="EMBL/GenBank/DDBJ databases">
        <title>Nocardia yunnanensis sp. nov., an actinomycete isolated from a soil sample.</title>
        <authorList>
            <person name="Zhang J."/>
        </authorList>
    </citation>
    <scope>NUCLEOTIDE SEQUENCE [LARGE SCALE GENOMIC DNA]</scope>
    <source>
        <strain evidence="3 4">CFHS0054</strain>
    </source>
</reference>
<organism evidence="3 4">
    <name type="scientific">Nocardia yunnanensis</name>
    <dbReference type="NCBI Taxonomy" id="2382165"/>
    <lineage>
        <taxon>Bacteria</taxon>
        <taxon>Bacillati</taxon>
        <taxon>Actinomycetota</taxon>
        <taxon>Actinomycetes</taxon>
        <taxon>Mycobacteriales</taxon>
        <taxon>Nocardiaceae</taxon>
        <taxon>Nocardia</taxon>
    </lineage>
</organism>
<dbReference type="RefSeq" id="WP_120741643.1">
    <property type="nucleotide sequence ID" value="NZ_CP032568.1"/>
</dbReference>
<evidence type="ECO:0000313" key="3">
    <source>
        <dbReference type="EMBL" id="AYF77308.1"/>
    </source>
</evidence>
<keyword evidence="4" id="KW-1185">Reference proteome</keyword>
<proteinExistence type="predicted"/>
<dbReference type="InterPro" id="IPR051267">
    <property type="entry name" value="STEAP_metalloreductase"/>
</dbReference>
<name>A0A386ZID2_9NOCA</name>
<dbReference type="OrthoDB" id="3194817at2"/>
<sequence length="189" mass="20058">MAGRIAVIGAGKVGRAVGSALREGGYRVVYGSRRVGEGRLAVGEAVGVGDVVVVATPPQVARELAREHGEAFAGKLVLDATNDVLGTPANASAAFAEFAPGTRYARVFNTVGTEVLVDPIFDGEAADMFYSCAEGDRREVEDIVNAVGLRPVYVGEQAYDIVDGVMRLWLTLAMRQGHGRNMAFRMVTR</sequence>
<dbReference type="KEGG" id="nyu:D7D52_29720"/>
<keyword evidence="1" id="KW-0560">Oxidoreductase</keyword>
<protein>
    <recommendedName>
        <fullName evidence="2">Pyrroline-5-carboxylate reductase catalytic N-terminal domain-containing protein</fullName>
    </recommendedName>
</protein>
<evidence type="ECO:0000313" key="4">
    <source>
        <dbReference type="Proteomes" id="UP000267164"/>
    </source>
</evidence>